<keyword evidence="1" id="KW-0472">Membrane</keyword>
<feature type="transmembrane region" description="Helical" evidence="1">
    <location>
        <begin position="37"/>
        <end position="56"/>
    </location>
</feature>
<protein>
    <submittedName>
        <fullName evidence="2">Uncharacterized protein</fullName>
    </submittedName>
</protein>
<evidence type="ECO:0000256" key="1">
    <source>
        <dbReference type="SAM" id="Phobius"/>
    </source>
</evidence>
<evidence type="ECO:0000313" key="3">
    <source>
        <dbReference type="Proteomes" id="UP001164929"/>
    </source>
</evidence>
<dbReference type="EMBL" id="JAQIZT010000018">
    <property type="protein sequence ID" value="KAJ6957743.1"/>
    <property type="molecule type" value="Genomic_DNA"/>
</dbReference>
<keyword evidence="1" id="KW-0812">Transmembrane</keyword>
<comment type="caution">
    <text evidence="2">The sequence shown here is derived from an EMBL/GenBank/DDBJ whole genome shotgun (WGS) entry which is preliminary data.</text>
</comment>
<organism evidence="2 3">
    <name type="scientific">Populus alba x Populus x berolinensis</name>
    <dbReference type="NCBI Taxonomy" id="444605"/>
    <lineage>
        <taxon>Eukaryota</taxon>
        <taxon>Viridiplantae</taxon>
        <taxon>Streptophyta</taxon>
        <taxon>Embryophyta</taxon>
        <taxon>Tracheophyta</taxon>
        <taxon>Spermatophyta</taxon>
        <taxon>Magnoliopsida</taxon>
        <taxon>eudicotyledons</taxon>
        <taxon>Gunneridae</taxon>
        <taxon>Pentapetalae</taxon>
        <taxon>rosids</taxon>
        <taxon>fabids</taxon>
        <taxon>Malpighiales</taxon>
        <taxon>Salicaceae</taxon>
        <taxon>Saliceae</taxon>
        <taxon>Populus</taxon>
    </lineage>
</organism>
<reference evidence="2 3" key="1">
    <citation type="journal article" date="2023" name="Mol. Ecol. Resour.">
        <title>Chromosome-level genome assembly of a triploid poplar Populus alba 'Berolinensis'.</title>
        <authorList>
            <person name="Chen S."/>
            <person name="Yu Y."/>
            <person name="Wang X."/>
            <person name="Wang S."/>
            <person name="Zhang T."/>
            <person name="Zhou Y."/>
            <person name="He R."/>
            <person name="Meng N."/>
            <person name="Wang Y."/>
            <person name="Liu W."/>
            <person name="Liu Z."/>
            <person name="Liu J."/>
            <person name="Guo Q."/>
            <person name="Huang H."/>
            <person name="Sederoff R.R."/>
            <person name="Wang G."/>
            <person name="Qu G."/>
            <person name="Chen S."/>
        </authorList>
    </citation>
    <scope>NUCLEOTIDE SEQUENCE [LARGE SCALE GENOMIC DNA]</scope>
    <source>
        <strain evidence="2">SC-2020</strain>
    </source>
</reference>
<evidence type="ECO:0000313" key="2">
    <source>
        <dbReference type="EMBL" id="KAJ6957743.1"/>
    </source>
</evidence>
<sequence>MRLIFRRILDDDGKPFNLAYLFLKHMNNVIKEKQMRALMYGFILIKILIIFDVNVLDYKDDLNIGRDDNYNTAKLKELRMICVDETWIYDPSKEHSARKLELGPRQRSSIINQQHMPLHQPQSTFEEGSSSVPLITLQSIHDM</sequence>
<keyword evidence="1" id="KW-1133">Transmembrane helix</keyword>
<name>A0AAD6LBP0_9ROSI</name>
<dbReference type="AlphaFoldDB" id="A0AAD6LBP0"/>
<keyword evidence="3" id="KW-1185">Reference proteome</keyword>
<gene>
    <name evidence="2" type="ORF">NC653_039645</name>
</gene>
<dbReference type="Proteomes" id="UP001164929">
    <property type="component" value="Chromosome 18"/>
</dbReference>
<proteinExistence type="predicted"/>
<accession>A0AAD6LBP0</accession>